<evidence type="ECO:0000313" key="1">
    <source>
        <dbReference type="EMBL" id="VHO06211.1"/>
    </source>
</evidence>
<dbReference type="EMBL" id="CAAJGR010000025">
    <property type="protein sequence ID" value="VHO06211.1"/>
    <property type="molecule type" value="Genomic_DNA"/>
</dbReference>
<accession>A0A486XV32</accession>
<organism evidence="1">
    <name type="scientific">Rheinheimera sp. BAL341</name>
    <dbReference type="NCBI Taxonomy" id="1708203"/>
    <lineage>
        <taxon>Bacteria</taxon>
        <taxon>Pseudomonadati</taxon>
        <taxon>Pseudomonadota</taxon>
        <taxon>Gammaproteobacteria</taxon>
        <taxon>Chromatiales</taxon>
        <taxon>Chromatiaceae</taxon>
        <taxon>Rheinheimera</taxon>
    </lineage>
</organism>
<sequence length="51" mass="5631">MRAEGTIFLNEEIADIKKLEKDSLIAFDFGPLKLGKVVVDDALLKGLISRV</sequence>
<proteinExistence type="predicted"/>
<protein>
    <submittedName>
        <fullName evidence="1">Uncharacterized protein</fullName>
    </submittedName>
</protein>
<gene>
    <name evidence="1" type="ORF">BAL341_3247</name>
</gene>
<reference evidence="1" key="1">
    <citation type="submission" date="2019-04" db="EMBL/GenBank/DDBJ databases">
        <authorList>
            <person name="Brambilla D."/>
        </authorList>
    </citation>
    <scope>NUCLEOTIDE SEQUENCE</scope>
    <source>
        <strain evidence="1">BAL1</strain>
    </source>
</reference>
<dbReference type="AlphaFoldDB" id="A0A486XV32"/>
<name>A0A486XV32_9GAMM</name>